<dbReference type="SMART" id="SM00363">
    <property type="entry name" value="S4"/>
    <property type="match status" value="1"/>
</dbReference>
<dbReference type="InterPro" id="IPR036986">
    <property type="entry name" value="S4_RNA-bd_sf"/>
</dbReference>
<proteinExistence type="predicted"/>
<feature type="region of interest" description="Disordered" evidence="2">
    <location>
        <begin position="91"/>
        <end position="132"/>
    </location>
</feature>
<feature type="compositionally biased region" description="Basic and acidic residues" evidence="2">
    <location>
        <begin position="122"/>
        <end position="132"/>
    </location>
</feature>
<evidence type="ECO:0000259" key="3">
    <source>
        <dbReference type="SMART" id="SM00363"/>
    </source>
</evidence>
<name>A0ABT4LK30_9PROT</name>
<gene>
    <name evidence="4" type="ORF">O4H49_11750</name>
</gene>
<organism evidence="4 5">
    <name type="scientific">Kiloniella laminariae</name>
    <dbReference type="NCBI Taxonomy" id="454162"/>
    <lineage>
        <taxon>Bacteria</taxon>
        <taxon>Pseudomonadati</taxon>
        <taxon>Pseudomonadota</taxon>
        <taxon>Alphaproteobacteria</taxon>
        <taxon>Rhodospirillales</taxon>
        <taxon>Kiloniellaceae</taxon>
        <taxon>Kiloniella</taxon>
    </lineage>
</organism>
<dbReference type="CDD" id="cd00165">
    <property type="entry name" value="S4"/>
    <property type="match status" value="1"/>
</dbReference>
<sequence>MPETGQKTGAETLRIDKWLWYARFFKSRSLASEACNSGRIRAGGAAVRKSSHAVRIGEVLTFSQGPHIRVIKILALGQRRGPAPEAQLLYEDLEPPQKKTTNTFPAEGGVREAGSGRPTKKDRRETDRLRGE</sequence>
<dbReference type="InterPro" id="IPR002942">
    <property type="entry name" value="S4_RNA-bd"/>
</dbReference>
<dbReference type="SUPFAM" id="SSF55174">
    <property type="entry name" value="Alpha-L RNA-binding motif"/>
    <property type="match status" value="1"/>
</dbReference>
<dbReference type="Proteomes" id="UP001069802">
    <property type="component" value="Unassembled WGS sequence"/>
</dbReference>
<dbReference type="Pfam" id="PF01479">
    <property type="entry name" value="S4"/>
    <property type="match status" value="1"/>
</dbReference>
<dbReference type="Gene3D" id="3.10.290.10">
    <property type="entry name" value="RNA-binding S4 domain"/>
    <property type="match status" value="1"/>
</dbReference>
<dbReference type="PROSITE" id="PS50889">
    <property type="entry name" value="S4"/>
    <property type="match status" value="1"/>
</dbReference>
<reference evidence="4" key="1">
    <citation type="submission" date="2022-12" db="EMBL/GenBank/DDBJ databases">
        <title>Bacterial isolates from different developmental stages of Nematostella vectensis.</title>
        <authorList>
            <person name="Fraune S."/>
        </authorList>
    </citation>
    <scope>NUCLEOTIDE SEQUENCE</scope>
    <source>
        <strain evidence="4">G21630-S1</strain>
    </source>
</reference>
<dbReference type="EMBL" id="JAPWGY010000003">
    <property type="protein sequence ID" value="MCZ4281456.1"/>
    <property type="molecule type" value="Genomic_DNA"/>
</dbReference>
<accession>A0ABT4LK30</accession>
<evidence type="ECO:0000256" key="2">
    <source>
        <dbReference type="SAM" id="MobiDB-lite"/>
    </source>
</evidence>
<dbReference type="RefSeq" id="WP_269423605.1">
    <property type="nucleotide sequence ID" value="NZ_JAPWGY010000003.1"/>
</dbReference>
<protein>
    <submittedName>
        <fullName evidence="4">RNA-binding S4 domain-containing protein</fullName>
    </submittedName>
</protein>
<evidence type="ECO:0000256" key="1">
    <source>
        <dbReference type="PROSITE-ProRule" id="PRU00182"/>
    </source>
</evidence>
<keyword evidence="5" id="KW-1185">Reference proteome</keyword>
<feature type="domain" description="RNA-binding S4" evidence="3">
    <location>
        <begin position="13"/>
        <end position="82"/>
    </location>
</feature>
<comment type="caution">
    <text evidence="4">The sequence shown here is derived from an EMBL/GenBank/DDBJ whole genome shotgun (WGS) entry which is preliminary data.</text>
</comment>
<evidence type="ECO:0000313" key="4">
    <source>
        <dbReference type="EMBL" id="MCZ4281456.1"/>
    </source>
</evidence>
<keyword evidence="1" id="KW-0694">RNA-binding</keyword>
<evidence type="ECO:0000313" key="5">
    <source>
        <dbReference type="Proteomes" id="UP001069802"/>
    </source>
</evidence>